<comment type="caution">
    <text evidence="5">The sequence shown here is derived from an EMBL/GenBank/DDBJ whole genome shotgun (WGS) entry which is preliminary data.</text>
</comment>
<sequence>MNSSSSSNKSSFDRMEKIQDIFVQIIIDGSIVLSVIVLFLISLLTIFVLFIMYGPLSNILLRLLPTLTPVPTLPPQSLTRSSVFRPALDGSGDHY</sequence>
<gene>
    <name evidence="3" type="ORF">IZO911_LOCUS34665</name>
    <name evidence="2" type="ORF">JYZ213_LOCUS32823</name>
    <name evidence="5" type="ORF">KXQ929_LOCUS6841</name>
    <name evidence="4" type="ORF">OXD698_LOCUS5976</name>
</gene>
<keyword evidence="1" id="KW-1133">Transmembrane helix</keyword>
<accession>A0A818Q3X7</accession>
<reference evidence="5" key="1">
    <citation type="submission" date="2021-02" db="EMBL/GenBank/DDBJ databases">
        <authorList>
            <person name="Nowell W R."/>
        </authorList>
    </citation>
    <scope>NUCLEOTIDE SEQUENCE</scope>
</reference>
<dbReference type="Proteomes" id="UP000663845">
    <property type="component" value="Unassembled WGS sequence"/>
</dbReference>
<keyword evidence="1" id="KW-0472">Membrane</keyword>
<evidence type="ECO:0000313" key="5">
    <source>
        <dbReference type="EMBL" id="CAF3634412.1"/>
    </source>
</evidence>
<dbReference type="EMBL" id="CAJOAZ010000252">
    <property type="protein sequence ID" value="CAF3592303.1"/>
    <property type="molecule type" value="Genomic_DNA"/>
</dbReference>
<dbReference type="AlphaFoldDB" id="A0A818Q3X7"/>
<evidence type="ECO:0000313" key="6">
    <source>
        <dbReference type="Proteomes" id="UP000663868"/>
    </source>
</evidence>
<proteinExistence type="predicted"/>
<dbReference type="Proteomes" id="UP000663868">
    <property type="component" value="Unassembled WGS sequence"/>
</dbReference>
<feature type="transmembrane region" description="Helical" evidence="1">
    <location>
        <begin position="21"/>
        <end position="54"/>
    </location>
</feature>
<keyword evidence="1" id="KW-0812">Transmembrane</keyword>
<dbReference type="Proteomes" id="UP000663844">
    <property type="component" value="Unassembled WGS sequence"/>
</dbReference>
<evidence type="ECO:0000256" key="1">
    <source>
        <dbReference type="SAM" id="Phobius"/>
    </source>
</evidence>
<evidence type="ECO:0000313" key="2">
    <source>
        <dbReference type="EMBL" id="CAF1310412.1"/>
    </source>
</evidence>
<dbReference type="EMBL" id="CAJNOG010000598">
    <property type="protein sequence ID" value="CAF1310412.1"/>
    <property type="molecule type" value="Genomic_DNA"/>
</dbReference>
<evidence type="ECO:0000313" key="4">
    <source>
        <dbReference type="EMBL" id="CAF3592303.1"/>
    </source>
</evidence>
<name>A0A818Q3X7_9BILA</name>
<dbReference type="Proteomes" id="UP000663860">
    <property type="component" value="Unassembled WGS sequence"/>
</dbReference>
<organism evidence="5 6">
    <name type="scientific">Adineta steineri</name>
    <dbReference type="NCBI Taxonomy" id="433720"/>
    <lineage>
        <taxon>Eukaryota</taxon>
        <taxon>Metazoa</taxon>
        <taxon>Spiralia</taxon>
        <taxon>Gnathifera</taxon>
        <taxon>Rotifera</taxon>
        <taxon>Eurotatoria</taxon>
        <taxon>Bdelloidea</taxon>
        <taxon>Adinetida</taxon>
        <taxon>Adinetidae</taxon>
        <taxon>Adineta</taxon>
    </lineage>
</organism>
<evidence type="ECO:0000313" key="3">
    <source>
        <dbReference type="EMBL" id="CAF1312093.1"/>
    </source>
</evidence>
<dbReference type="EMBL" id="CAJOBB010000271">
    <property type="protein sequence ID" value="CAF3634412.1"/>
    <property type="molecule type" value="Genomic_DNA"/>
</dbReference>
<protein>
    <submittedName>
        <fullName evidence="5">Uncharacterized protein</fullName>
    </submittedName>
</protein>
<dbReference type="EMBL" id="CAJNOE010000695">
    <property type="protein sequence ID" value="CAF1312093.1"/>
    <property type="molecule type" value="Genomic_DNA"/>
</dbReference>